<organism evidence="6 7">
    <name type="scientific">Anopheles albimanus</name>
    <name type="common">New world malaria mosquito</name>
    <dbReference type="NCBI Taxonomy" id="7167"/>
    <lineage>
        <taxon>Eukaryota</taxon>
        <taxon>Metazoa</taxon>
        <taxon>Ecdysozoa</taxon>
        <taxon>Arthropoda</taxon>
        <taxon>Hexapoda</taxon>
        <taxon>Insecta</taxon>
        <taxon>Pterygota</taxon>
        <taxon>Neoptera</taxon>
        <taxon>Endopterygota</taxon>
        <taxon>Diptera</taxon>
        <taxon>Nematocera</taxon>
        <taxon>Culicoidea</taxon>
        <taxon>Culicidae</taxon>
        <taxon>Anophelinae</taxon>
        <taxon>Anopheles</taxon>
    </lineage>
</organism>
<dbReference type="InterPro" id="IPR032043">
    <property type="entry name" value="Msl2_Znf-RING"/>
</dbReference>
<proteinExistence type="inferred from homology"/>
<evidence type="ECO:0000313" key="6">
    <source>
        <dbReference type="EnsemblMetazoa" id="AALB007710-PA"/>
    </source>
</evidence>
<dbReference type="GO" id="GO:0008270">
    <property type="term" value="F:zinc ion binding"/>
    <property type="evidence" value="ECO:0007669"/>
    <property type="project" value="UniProtKB-KW"/>
</dbReference>
<dbReference type="VEuPathDB" id="VectorBase:AALB20_035023"/>
<dbReference type="InterPro" id="IPR032049">
    <property type="entry name" value="Msl2-CXC"/>
</dbReference>
<protein>
    <submittedName>
        <fullName evidence="6">Uncharacterized protein</fullName>
    </submittedName>
</protein>
<dbReference type="GO" id="GO:0072487">
    <property type="term" value="C:MSL complex"/>
    <property type="evidence" value="ECO:0007669"/>
    <property type="project" value="UniProtKB-UniRule"/>
</dbReference>
<dbReference type="PANTHER" id="PTHR16048">
    <property type="entry name" value="MSL2-RELATED"/>
    <property type="match status" value="1"/>
</dbReference>
<dbReference type="PROSITE" id="PS50089">
    <property type="entry name" value="ZF_RING_2"/>
    <property type="match status" value="1"/>
</dbReference>
<keyword evidence="2" id="KW-0539">Nucleus</keyword>
<feature type="region of interest" description="Disordered" evidence="3">
    <location>
        <begin position="216"/>
        <end position="240"/>
    </location>
</feature>
<feature type="compositionally biased region" description="Polar residues" evidence="3">
    <location>
        <begin position="955"/>
        <end position="974"/>
    </location>
</feature>
<dbReference type="Gene3D" id="3.30.40.10">
    <property type="entry name" value="Zinc/RING finger domain, C3HC4 (zinc finger)"/>
    <property type="match status" value="1"/>
</dbReference>
<dbReference type="InterPro" id="IPR017907">
    <property type="entry name" value="Znf_RING_CS"/>
</dbReference>
<evidence type="ECO:0000259" key="4">
    <source>
        <dbReference type="PROSITE" id="PS50089"/>
    </source>
</evidence>
<feature type="compositionally biased region" description="Low complexity" evidence="3">
    <location>
        <begin position="417"/>
        <end position="448"/>
    </location>
</feature>
<feature type="domain" description="RING-type" evidence="4">
    <location>
        <begin position="39"/>
        <end position="80"/>
    </location>
</feature>
<feature type="region of interest" description="Disordered" evidence="3">
    <location>
        <begin position="939"/>
        <end position="974"/>
    </location>
</feature>
<accession>A0A182FMF0</accession>
<keyword evidence="1" id="KW-0863">Zinc-finger</keyword>
<evidence type="ECO:0000259" key="5">
    <source>
        <dbReference type="PROSITE" id="PS52051"/>
    </source>
</evidence>
<feature type="region of interest" description="Disordered" evidence="3">
    <location>
        <begin position="403"/>
        <end position="448"/>
    </location>
</feature>
<dbReference type="InterPro" id="IPR001841">
    <property type="entry name" value="Znf_RING"/>
</dbReference>
<dbReference type="SUPFAM" id="SSF57850">
    <property type="entry name" value="RING/U-box"/>
    <property type="match status" value="1"/>
</dbReference>
<dbReference type="PROSITE" id="PS00518">
    <property type="entry name" value="ZF_RING_1"/>
    <property type="match status" value="1"/>
</dbReference>
<keyword evidence="7" id="KW-1185">Reference proteome</keyword>
<feature type="compositionally biased region" description="Low complexity" evidence="3">
    <location>
        <begin position="943"/>
        <end position="954"/>
    </location>
</feature>
<dbReference type="InterPro" id="IPR013083">
    <property type="entry name" value="Znf_RING/FYVE/PHD"/>
</dbReference>
<keyword evidence="1" id="KW-0479">Metal-binding</keyword>
<dbReference type="PANTHER" id="PTHR16048:SF3">
    <property type="entry name" value="E3 UBIQUITIN-PROTEIN LIGASE MSL2"/>
    <property type="match status" value="1"/>
</dbReference>
<reference evidence="6" key="2">
    <citation type="submission" date="2022-08" db="UniProtKB">
        <authorList>
            <consortium name="EnsemblMetazoa"/>
        </authorList>
    </citation>
    <scope>IDENTIFICATION</scope>
    <source>
        <strain evidence="6">STECLA/ALBI9_A</strain>
    </source>
</reference>
<reference evidence="6 7" key="1">
    <citation type="journal article" date="2017" name="G3 (Bethesda)">
        <title>The Physical Genome Mapping of Anopheles albimanus Corrected Scaffold Misassemblies and Identified Interarm Rearrangements in Genus Anopheles.</title>
        <authorList>
            <person name="Artemov G.N."/>
            <person name="Peery A.N."/>
            <person name="Jiang X."/>
            <person name="Tu Z."/>
            <person name="Stegniy V.N."/>
            <person name="Sharakhova M.V."/>
            <person name="Sharakhov I.V."/>
        </authorList>
    </citation>
    <scope>NUCLEOTIDE SEQUENCE [LARGE SCALE GENOMIC DNA]</scope>
    <source>
        <strain evidence="6 7">ALBI9_A</strain>
    </source>
</reference>
<dbReference type="InterPro" id="IPR037922">
    <property type="entry name" value="MSL2"/>
</dbReference>
<dbReference type="PROSITE" id="PS52051">
    <property type="entry name" value="CXC_MSL2"/>
    <property type="match status" value="1"/>
</dbReference>
<name>A0A182FMF0_ANOAL</name>
<dbReference type="STRING" id="7167.A0A182FMF0"/>
<evidence type="ECO:0000256" key="1">
    <source>
        <dbReference type="PROSITE-ProRule" id="PRU00175"/>
    </source>
</evidence>
<dbReference type="Pfam" id="PF16685">
    <property type="entry name" value="zf-RING_10"/>
    <property type="match status" value="1"/>
</dbReference>
<evidence type="ECO:0000256" key="3">
    <source>
        <dbReference type="SAM" id="MobiDB-lite"/>
    </source>
</evidence>
<comment type="similarity">
    <text evidence="2">Belongs to the MSL2 family.</text>
</comment>
<keyword evidence="2" id="KW-0158">Chromosome</keyword>
<dbReference type="EnsemblMetazoa" id="AALB007710-RA">
    <property type="protein sequence ID" value="AALB007710-PA"/>
    <property type="gene ID" value="AALB007710"/>
</dbReference>
<dbReference type="GO" id="GO:0061630">
    <property type="term" value="F:ubiquitin protein ligase activity"/>
    <property type="evidence" value="ECO:0007669"/>
    <property type="project" value="InterPro"/>
</dbReference>
<sequence length="1054" mass="112488">MNPISLYITISRLVFKSDLPSELQDLNRLLPYLRKSLSCVVCCKLLVEPQSPSAAGCQHHVCRKCIGKRKKLKPACRFCKDAPQYTGNMQLRIVLQGYKKICLYIRGHSVFADIKKCAMEQMGGVAGGRTGHTNNHGASPNSLMDLIDEGADFEDDFECNSGLTKAAYSILPCIFPVPVVRKRTNAGKIKKALHGGQKSGDGRVASATRKCFSQALQQEYQKQSSEREHSRQQRNLQQHPLIIQPTIRRVIASSRAGPTIIHAKLPPTRTPAISANGSSIVPTNLLQPGGSSAAAPIVKNACPPTTPRIVNITTPQEIKYQSAPIKTVSNGSTMYSVVYASNSNKVSVKRKSDVPITKATSAFPLKIAATTMQSLQQHKPTSNPPIDQQAKIVQQPLAASLPLASPSQLPKTNTPNQPVVAQQLQQQQRPAQLQVRSQQPIPAQHSQQQALVASKQVLQRTVPSQFTADRVNVAPRAQHVVFQQASRQQQGQPQQLKVLNQSLGQLQQQPKLIQLQGSVTQQPPQQLQLQGQHQLPQQPQLLQKKLLLHAGSQKSPQGQHQPQQVQQQPQQQQVVLLQQQSQPQPQPQTQQTQQQQQQLLQQQSIKRKGCRCGNATPTPGKLTCCGQRCPCYVDSKSCVDCKCRGCRNPHRADGLKIRRSLSELLQQYNTPTSVEGDVKDGTKLVLSGMGANVSSGPSGSNLITGPKIAPITYSMTAAKMKQEAVVSAGSGNVKVINAGQHLQISKTPAAEVTSVAASSVANTICTPQTVMYKAGKPLVNRFLPTMQPLPVATASTSLASDTSASVRPFVGGFVNGNSTTTVSYLPVAATSALSTSTASSSATMLSSGSGSTSTVNTGLFFGVDNARSLSLSVSTPATTTATGQYGRLWARPNDTKQTVPTFAGSVTIADGGAGPSKTNAQGGTLAPQIRACSVSKPDAMLGQTSSQPSLSSSTNFASNPRSSPSATRFGSDSSSLAYCSPISSTTDSSLMMLNAAAASSNLSTNNNLVFLNPSHGLPSDLANLTGYDVILDSDGGLDLCQDLELNAANLMTFD</sequence>
<feature type="domain" description="CXC MSL2-type" evidence="5">
    <location>
        <begin position="605"/>
        <end position="656"/>
    </location>
</feature>
<evidence type="ECO:0000313" key="7">
    <source>
        <dbReference type="Proteomes" id="UP000069272"/>
    </source>
</evidence>
<dbReference type="SMART" id="SM01114">
    <property type="entry name" value="CXC"/>
    <property type="match status" value="1"/>
</dbReference>
<feature type="region of interest" description="Disordered" evidence="3">
    <location>
        <begin position="576"/>
        <end position="595"/>
    </location>
</feature>
<dbReference type="CDD" id="cd13122">
    <property type="entry name" value="MSL2_CXC"/>
    <property type="match status" value="1"/>
</dbReference>
<dbReference type="InterPro" id="IPR033467">
    <property type="entry name" value="Tesmin/TSO1-like_CXC"/>
</dbReference>
<keyword evidence="1" id="KW-0862">Zinc</keyword>
<dbReference type="GO" id="GO:0016567">
    <property type="term" value="P:protein ubiquitination"/>
    <property type="evidence" value="ECO:0007669"/>
    <property type="project" value="TreeGrafter"/>
</dbReference>
<dbReference type="Pfam" id="PF16682">
    <property type="entry name" value="MSL2-CXC"/>
    <property type="match status" value="1"/>
</dbReference>
<dbReference type="Proteomes" id="UP000069272">
    <property type="component" value="Chromosome X"/>
</dbReference>
<dbReference type="AlphaFoldDB" id="A0A182FMF0"/>
<dbReference type="VEuPathDB" id="VectorBase:AALB007710"/>
<evidence type="ECO:0000256" key="2">
    <source>
        <dbReference type="PROSITE-ProRule" id="PRU01396"/>
    </source>
</evidence>